<dbReference type="OrthoDB" id="3531777at2"/>
<dbReference type="EMBL" id="SMKU01000671">
    <property type="protein sequence ID" value="TDD59281.1"/>
    <property type="molecule type" value="Genomic_DNA"/>
</dbReference>
<evidence type="ECO:0000313" key="4">
    <source>
        <dbReference type="Proteomes" id="UP000294513"/>
    </source>
</evidence>
<sequence length="365" mass="39450">MSRFPCIPHPRGIASAMVGIAAAAALLSGHAQAAGSPSAPAARPANAPAAAPTGKPAAKRETRWVLQLRYRITKPCTIYFNHPDHTRGANKSWTLTPRTSGKGKPTTVKWRYNANRKWAVISVGGHGYPHWGYTNRTKKDTCLGTSIRQAEKVAKNSEGKWTVPVSYYPAGRPIPSRIGYGRSRAVGATEQHVGWREVKQTLPGAKIIRRVATDENVTLRDNANFVIGNVPKGWRVDRTRATRQNGHWTKVKVPKLNRWGYIETRALPARSTTHPSAAAAHATPAPAATPAPPAPACHWKVIWPAAGVYPTTARTTAPLKVKHAGDTVGQSCATVHNTAENQTYVQVTLADGGTGWMRRSALHPA</sequence>
<feature type="compositionally biased region" description="Low complexity" evidence="1">
    <location>
        <begin position="270"/>
        <end position="286"/>
    </location>
</feature>
<feature type="signal peptide" evidence="2">
    <location>
        <begin position="1"/>
        <end position="33"/>
    </location>
</feature>
<keyword evidence="4" id="KW-1185">Reference proteome</keyword>
<reference evidence="3 4" key="1">
    <citation type="submission" date="2019-03" db="EMBL/GenBank/DDBJ databases">
        <title>Draft genome sequences of novel Actinobacteria.</title>
        <authorList>
            <person name="Sahin N."/>
            <person name="Ay H."/>
            <person name="Saygin H."/>
        </authorList>
    </citation>
    <scope>NUCLEOTIDE SEQUENCE [LARGE SCALE GENOMIC DNA]</scope>
    <source>
        <strain evidence="3 4">H3C3</strain>
    </source>
</reference>
<dbReference type="RefSeq" id="WP_131903772.1">
    <property type="nucleotide sequence ID" value="NZ_SMKU01000671.1"/>
</dbReference>
<feature type="compositionally biased region" description="Low complexity" evidence="1">
    <location>
        <begin position="33"/>
        <end position="56"/>
    </location>
</feature>
<evidence type="ECO:0000256" key="1">
    <source>
        <dbReference type="SAM" id="MobiDB-lite"/>
    </source>
</evidence>
<accession>A0A4R4ZKH1</accession>
<gene>
    <name evidence="3" type="ORF">E1298_46715</name>
</gene>
<feature type="region of interest" description="Disordered" evidence="1">
    <location>
        <begin position="33"/>
        <end position="58"/>
    </location>
</feature>
<evidence type="ECO:0000256" key="2">
    <source>
        <dbReference type="SAM" id="SignalP"/>
    </source>
</evidence>
<comment type="caution">
    <text evidence="3">The sequence shown here is derived from an EMBL/GenBank/DDBJ whole genome shotgun (WGS) entry which is preliminary data.</text>
</comment>
<feature type="region of interest" description="Disordered" evidence="1">
    <location>
        <begin position="270"/>
        <end position="291"/>
    </location>
</feature>
<keyword evidence="2" id="KW-0732">Signal</keyword>
<protein>
    <recommendedName>
        <fullName evidence="5">SH3 domain-containing protein</fullName>
    </recommendedName>
</protein>
<name>A0A4R4ZKH1_9ACTN</name>
<feature type="chain" id="PRO_5021023011" description="SH3 domain-containing protein" evidence="2">
    <location>
        <begin position="34"/>
        <end position="365"/>
    </location>
</feature>
<proteinExistence type="predicted"/>
<evidence type="ECO:0000313" key="3">
    <source>
        <dbReference type="EMBL" id="TDD59281.1"/>
    </source>
</evidence>
<organism evidence="3 4">
    <name type="scientific">Actinomadura rubrisoli</name>
    <dbReference type="NCBI Taxonomy" id="2530368"/>
    <lineage>
        <taxon>Bacteria</taxon>
        <taxon>Bacillati</taxon>
        <taxon>Actinomycetota</taxon>
        <taxon>Actinomycetes</taxon>
        <taxon>Streptosporangiales</taxon>
        <taxon>Thermomonosporaceae</taxon>
        <taxon>Actinomadura</taxon>
    </lineage>
</organism>
<dbReference type="Proteomes" id="UP000294513">
    <property type="component" value="Unassembled WGS sequence"/>
</dbReference>
<dbReference type="AlphaFoldDB" id="A0A4R4ZKH1"/>
<evidence type="ECO:0008006" key="5">
    <source>
        <dbReference type="Google" id="ProtNLM"/>
    </source>
</evidence>